<gene>
    <name evidence="1" type="ORF">ABWK59_35605</name>
</gene>
<evidence type="ECO:0000313" key="1">
    <source>
        <dbReference type="EMBL" id="XCM84451.1"/>
    </source>
</evidence>
<reference evidence="1" key="1">
    <citation type="submission" date="2024-06" db="EMBL/GenBank/DDBJ databases">
        <title>The genome sequences of Kitasatospora sp. strain HUAS MG31.</title>
        <authorList>
            <person name="Mo P."/>
        </authorList>
    </citation>
    <scope>NUCLEOTIDE SEQUENCE</scope>
    <source>
        <strain evidence="1">HUAS MG31</strain>
        <plasmid evidence="1">punmamed1</plasmid>
    </source>
</reference>
<proteinExistence type="predicted"/>
<dbReference type="AlphaFoldDB" id="A0AAU8KAD7"/>
<keyword evidence="1" id="KW-0614">Plasmid</keyword>
<accession>A0AAU8KAD7</accession>
<dbReference type="EMBL" id="CP159873">
    <property type="protein sequence ID" value="XCM84451.1"/>
    <property type="molecule type" value="Genomic_DNA"/>
</dbReference>
<name>A0AAU8KAD7_9ACTN</name>
<protein>
    <submittedName>
        <fullName evidence="1">Uncharacterized protein</fullName>
    </submittedName>
</protein>
<dbReference type="RefSeq" id="WP_354645385.1">
    <property type="nucleotide sequence ID" value="NZ_CP159873.1"/>
</dbReference>
<geneLocation type="plasmid" evidence="1">
    <name>punmamed1</name>
</geneLocation>
<dbReference type="KEGG" id="kcm:ABWK59_35605"/>
<sequence length="240" mass="27368">MGDLHRALWRSGTVELDRYAGDVAYLGAPVGEFERRLRAVQEQLVLPYVYWAPVTKEPAIRTRAWAKIGPLCDDAEAERHRARLVAWSEPYWVWVTREPDDGVNSPAPRALVVAAASTDGARELHQQLRGPVDMSRHEARDRDFAELAVPVLLSRPLTAEQFRAAHWRDDEQLPAMVEELRELLLGYGYMAGWLDLAVRIVLEDLAGDLSDARWAVFSRARWHWRVLLGHWGDRQGCRSA</sequence>
<organism evidence="1">
    <name type="scientific">Kitasatospora camelliae</name>
    <dbReference type="NCBI Taxonomy" id="3156397"/>
    <lineage>
        <taxon>Bacteria</taxon>
        <taxon>Bacillati</taxon>
        <taxon>Actinomycetota</taxon>
        <taxon>Actinomycetes</taxon>
        <taxon>Kitasatosporales</taxon>
        <taxon>Streptomycetaceae</taxon>
        <taxon>Kitasatospora</taxon>
    </lineage>
</organism>